<reference evidence="1" key="2">
    <citation type="journal article" date="2020" name="Nat. Commun.">
        <title>Large-scale genome sequencing of mycorrhizal fungi provides insights into the early evolution of symbiotic traits.</title>
        <authorList>
            <person name="Miyauchi S."/>
            <person name="Kiss E."/>
            <person name="Kuo A."/>
            <person name="Drula E."/>
            <person name="Kohler A."/>
            <person name="Sanchez-Garcia M."/>
            <person name="Morin E."/>
            <person name="Andreopoulos B."/>
            <person name="Barry K.W."/>
            <person name="Bonito G."/>
            <person name="Buee M."/>
            <person name="Carver A."/>
            <person name="Chen C."/>
            <person name="Cichocki N."/>
            <person name="Clum A."/>
            <person name="Culley D."/>
            <person name="Crous P.W."/>
            <person name="Fauchery L."/>
            <person name="Girlanda M."/>
            <person name="Hayes R.D."/>
            <person name="Keri Z."/>
            <person name="LaButti K."/>
            <person name="Lipzen A."/>
            <person name="Lombard V."/>
            <person name="Magnuson J."/>
            <person name="Maillard F."/>
            <person name="Murat C."/>
            <person name="Nolan M."/>
            <person name="Ohm R.A."/>
            <person name="Pangilinan J."/>
            <person name="Pereira M.F."/>
            <person name="Perotto S."/>
            <person name="Peter M."/>
            <person name="Pfister S."/>
            <person name="Riley R."/>
            <person name="Sitrit Y."/>
            <person name="Stielow J.B."/>
            <person name="Szollosi G."/>
            <person name="Zifcakova L."/>
            <person name="Stursova M."/>
            <person name="Spatafora J.W."/>
            <person name="Tedersoo L."/>
            <person name="Vaario L.M."/>
            <person name="Yamada A."/>
            <person name="Yan M."/>
            <person name="Wang P."/>
            <person name="Xu J."/>
            <person name="Bruns T."/>
            <person name="Baldrian P."/>
            <person name="Vilgalys R."/>
            <person name="Dunand C."/>
            <person name="Henrissat B."/>
            <person name="Grigoriev I.V."/>
            <person name="Hibbett D."/>
            <person name="Nagy L.G."/>
            <person name="Martin F.M."/>
        </authorList>
    </citation>
    <scope>NUCLEOTIDE SEQUENCE</scope>
    <source>
        <strain evidence="1">P2</strain>
    </source>
</reference>
<organism evidence="1 2">
    <name type="scientific">Thelephora ganbajun</name>
    <name type="common">Ganba fungus</name>
    <dbReference type="NCBI Taxonomy" id="370292"/>
    <lineage>
        <taxon>Eukaryota</taxon>
        <taxon>Fungi</taxon>
        <taxon>Dikarya</taxon>
        <taxon>Basidiomycota</taxon>
        <taxon>Agaricomycotina</taxon>
        <taxon>Agaricomycetes</taxon>
        <taxon>Thelephorales</taxon>
        <taxon>Thelephoraceae</taxon>
        <taxon>Thelephora</taxon>
    </lineage>
</organism>
<comment type="caution">
    <text evidence="1">The sequence shown here is derived from an EMBL/GenBank/DDBJ whole genome shotgun (WGS) entry which is preliminary data.</text>
</comment>
<sequence length="340" mass="38168">MASSNWFADILRHTYDDVLCLKGCGGADAVFFGAGTLRGDSTYGPGSITLGDIMEILPFEDPLVVLELDGETIWAVFEAGLETWPAQEGRFPVISGFRVEWDSCRPPGQRILSVHLDPEISESTVGTPTHTPGGVTPIQPVAVNVSHDLTEEVKREKGGRMYKVVTREYLASGHDGYDMLKGSKYLIEDESGQMMSTVVRKYLLGSRFVSRMSRLERDNVPSQAFMQADTEAIVQREKRRSQRLQNPGKMHWKLATSLVIKSIRSKRHYQENLSITHVEHMSDVDCFDGEKMRRRWGATQAEEMKEEKVPNEVGSRTADEGDLLHIHPVLDGRFKDVGRT</sequence>
<dbReference type="EMBL" id="MU118372">
    <property type="protein sequence ID" value="KAF9642736.1"/>
    <property type="molecule type" value="Genomic_DNA"/>
</dbReference>
<protein>
    <submittedName>
        <fullName evidence="1">5'-nucleotidase</fullName>
    </submittedName>
</protein>
<name>A0ACB6Z0U1_THEGA</name>
<evidence type="ECO:0000313" key="1">
    <source>
        <dbReference type="EMBL" id="KAF9642736.1"/>
    </source>
</evidence>
<reference evidence="1" key="1">
    <citation type="submission" date="2019-10" db="EMBL/GenBank/DDBJ databases">
        <authorList>
            <consortium name="DOE Joint Genome Institute"/>
            <person name="Kuo A."/>
            <person name="Miyauchi S."/>
            <person name="Kiss E."/>
            <person name="Drula E."/>
            <person name="Kohler A."/>
            <person name="Sanchez-Garcia M."/>
            <person name="Andreopoulos B."/>
            <person name="Barry K.W."/>
            <person name="Bonito G."/>
            <person name="Buee M."/>
            <person name="Carver A."/>
            <person name="Chen C."/>
            <person name="Cichocki N."/>
            <person name="Clum A."/>
            <person name="Culley D."/>
            <person name="Crous P.W."/>
            <person name="Fauchery L."/>
            <person name="Girlanda M."/>
            <person name="Hayes R."/>
            <person name="Keri Z."/>
            <person name="Labutti K."/>
            <person name="Lipzen A."/>
            <person name="Lombard V."/>
            <person name="Magnuson J."/>
            <person name="Maillard F."/>
            <person name="Morin E."/>
            <person name="Murat C."/>
            <person name="Nolan M."/>
            <person name="Ohm R."/>
            <person name="Pangilinan J."/>
            <person name="Pereira M."/>
            <person name="Perotto S."/>
            <person name="Peter M."/>
            <person name="Riley R."/>
            <person name="Sitrit Y."/>
            <person name="Stielow B."/>
            <person name="Szollosi G."/>
            <person name="Zifcakova L."/>
            <person name="Stursova M."/>
            <person name="Spatafora J.W."/>
            <person name="Tedersoo L."/>
            <person name="Vaario L.-M."/>
            <person name="Yamada A."/>
            <person name="Yan M."/>
            <person name="Wang P."/>
            <person name="Xu J."/>
            <person name="Bruns T."/>
            <person name="Baldrian P."/>
            <person name="Vilgalys R."/>
            <person name="Henrissat B."/>
            <person name="Grigoriev I.V."/>
            <person name="Hibbett D."/>
            <person name="Nagy L.G."/>
            <person name="Martin F.M."/>
        </authorList>
    </citation>
    <scope>NUCLEOTIDE SEQUENCE</scope>
    <source>
        <strain evidence="1">P2</strain>
    </source>
</reference>
<proteinExistence type="predicted"/>
<accession>A0ACB6Z0U1</accession>
<evidence type="ECO:0000313" key="2">
    <source>
        <dbReference type="Proteomes" id="UP000886501"/>
    </source>
</evidence>
<dbReference type="Proteomes" id="UP000886501">
    <property type="component" value="Unassembled WGS sequence"/>
</dbReference>
<gene>
    <name evidence="1" type="ORF">BDM02DRAFT_3181888</name>
</gene>
<keyword evidence="2" id="KW-1185">Reference proteome</keyword>